<dbReference type="PANTHER" id="PTHR10947">
    <property type="entry name" value="PHENYLALANYL-TRNA SYNTHETASE BETA CHAIN AND LEUCINE-RICH REPEAT-CONTAINING PROTEIN 47"/>
    <property type="match status" value="1"/>
</dbReference>
<dbReference type="SUPFAM" id="SSF56037">
    <property type="entry name" value="PheT/TilS domain"/>
    <property type="match status" value="1"/>
</dbReference>
<evidence type="ECO:0000259" key="18">
    <source>
        <dbReference type="PROSITE" id="PS51447"/>
    </source>
</evidence>
<dbReference type="SMART" id="SM00874">
    <property type="entry name" value="B5"/>
    <property type="match status" value="1"/>
</dbReference>
<dbReference type="Pfam" id="PF01588">
    <property type="entry name" value="tRNA_bind"/>
    <property type="match status" value="1"/>
</dbReference>
<dbReference type="GO" id="GO:0005524">
    <property type="term" value="F:ATP binding"/>
    <property type="evidence" value="ECO:0007669"/>
    <property type="project" value="UniProtKB-UniRule"/>
</dbReference>
<dbReference type="GO" id="GO:0000287">
    <property type="term" value="F:magnesium ion binding"/>
    <property type="evidence" value="ECO:0007669"/>
    <property type="project" value="UniProtKB-UniRule"/>
</dbReference>
<keyword evidence="13 15" id="KW-0030">Aminoacyl-tRNA synthetase</keyword>
<evidence type="ECO:0000256" key="7">
    <source>
        <dbReference type="ARBA" id="ARBA00022723"/>
    </source>
</evidence>
<dbReference type="InterPro" id="IPR041616">
    <property type="entry name" value="PheRS_beta_core"/>
</dbReference>
<comment type="similarity">
    <text evidence="2 15">Belongs to the phenylalanyl-tRNA synthetase beta subunit family. Type 1 subfamily.</text>
</comment>
<comment type="caution">
    <text evidence="20">The sequence shown here is derived from an EMBL/GenBank/DDBJ whole genome shotgun (WGS) entry which is preliminary data.</text>
</comment>
<keyword evidence="6 15" id="KW-0436">Ligase</keyword>
<dbReference type="RefSeq" id="WP_211844706.1">
    <property type="nucleotide sequence ID" value="NZ_JAAEDL010000002.1"/>
</dbReference>
<dbReference type="Gene3D" id="3.30.56.10">
    <property type="match status" value="2"/>
</dbReference>
<feature type="binding site" evidence="15">
    <location>
        <position position="499"/>
    </location>
    <ligand>
        <name>Mg(2+)</name>
        <dbReference type="ChEBI" id="CHEBI:18420"/>
        <note>shared with alpha subunit</note>
    </ligand>
</feature>
<evidence type="ECO:0000256" key="8">
    <source>
        <dbReference type="ARBA" id="ARBA00022741"/>
    </source>
</evidence>
<dbReference type="Gene3D" id="3.30.930.10">
    <property type="entry name" value="Bira Bifunctional Protein, Domain 2"/>
    <property type="match status" value="1"/>
</dbReference>
<evidence type="ECO:0000259" key="19">
    <source>
        <dbReference type="PROSITE" id="PS51483"/>
    </source>
</evidence>
<keyword evidence="12 15" id="KW-0648">Protein biosynthesis</keyword>
<dbReference type="GO" id="GO:0000049">
    <property type="term" value="F:tRNA binding"/>
    <property type="evidence" value="ECO:0007669"/>
    <property type="project" value="UniProtKB-UniRule"/>
</dbReference>
<evidence type="ECO:0000313" key="20">
    <source>
        <dbReference type="EMBL" id="MBR0679344.1"/>
    </source>
</evidence>
<dbReference type="InterPro" id="IPR036690">
    <property type="entry name" value="Fdx_antiC-bd_sf"/>
</dbReference>
<dbReference type="CDD" id="cd02796">
    <property type="entry name" value="tRNA_bind_bactPheRS"/>
    <property type="match status" value="1"/>
</dbReference>
<keyword evidence="9 15" id="KW-0067">ATP-binding</keyword>
<evidence type="ECO:0000259" key="17">
    <source>
        <dbReference type="PROSITE" id="PS50886"/>
    </source>
</evidence>
<feature type="binding site" evidence="15">
    <location>
        <position position="498"/>
    </location>
    <ligand>
        <name>Mg(2+)</name>
        <dbReference type="ChEBI" id="CHEBI:18420"/>
        <note>shared with alpha subunit</note>
    </ligand>
</feature>
<dbReference type="PROSITE" id="PS50886">
    <property type="entry name" value="TRBD"/>
    <property type="match status" value="1"/>
</dbReference>
<dbReference type="Pfam" id="PF03483">
    <property type="entry name" value="B3_4"/>
    <property type="match status" value="1"/>
</dbReference>
<dbReference type="AlphaFoldDB" id="A0A9X9X6K8"/>
<dbReference type="EC" id="6.1.1.20" evidence="15"/>
<keyword evidence="4 15" id="KW-0963">Cytoplasm</keyword>
<dbReference type="FunFam" id="3.30.70.380:FF:000001">
    <property type="entry name" value="Phenylalanine--tRNA ligase beta subunit"/>
    <property type="match status" value="1"/>
</dbReference>
<sequence length="831" mass="87512">MKFTLSWLRDHLDTDAGVDEIARRLNAIGLEVEGIEDRGAALASFRIARVIEAVQHPNADRLRHLRVDVGDGVERSVVCGAPNARTGMMGVAALPGEYVPGTGVTLKVGEIRGVKSEAMMLSAREMGLGDDHSGIVDLPADAPLGESYVKWAGLDDPIIEISVTPNRGDALSVRGVARDLAASGLGRLKPWSAPAAAPAYKSPLNWKIEDPRACLWVLGRAVRGVKNGPSPKWLQDRLTAIGLRPISALVDITNFFTFDLGRPLHVFDVAKVQGTDLTMRMAREGETLAALNGKDYALTPEDGVIADAAGAEALGGVIGGTHSGCDETTTECFIECALFDPVRIALSGRRHDVRTDARARFERGLDPAFLPDALEAATRMIIELCGGEASEISTAGAEPAWKRSATLRFERVAGLGGLDLPADEAVGRLERLGFAVQARDAASVTVAVPSWRNDVAADLSAYRAGGGALTQFEGLDPARAAKAAEGCAAVEPEADLVEEVLRLGGLDAVPAVSLPALAVIPPPAFTPRQSRAALARRVLAARGMLETVTFAFMETKTAALFGATPEALRLVNPIAADLDQMRPTPVASLLLAAARNAARGFGDVALAELGAAYRDITPDGQAQVAAGVRHGSTPRHWDVPARGVDAMDAKGDALAVLVALGVPMAALQVTTDAPRFYHPGRSGVVRQGPKTVLATFGEIHPKVMEALDLPGPAVAFEVFLDAVPEPKRRKKGAPDLPAFQPLRRDFAFIVEDKVAAEAVLRAARGADKALITDVALFDLYQGKGVPDGAKSLAIQVTIQPREATLTDTQIEAIADRVVAAVAKATGAVLRA</sequence>
<evidence type="ECO:0000256" key="1">
    <source>
        <dbReference type="ARBA" id="ARBA00004496"/>
    </source>
</evidence>
<dbReference type="InterPro" id="IPR005121">
    <property type="entry name" value="Fdx_antiC-bd"/>
</dbReference>
<comment type="subcellular location">
    <subcellularLocation>
        <location evidence="1 15">Cytoplasm</location>
    </subcellularLocation>
</comment>
<feature type="domain" description="FDX-ACB" evidence="18">
    <location>
        <begin position="737"/>
        <end position="830"/>
    </location>
</feature>
<evidence type="ECO:0000256" key="5">
    <source>
        <dbReference type="ARBA" id="ARBA00022555"/>
    </source>
</evidence>
<dbReference type="Gene3D" id="3.30.70.380">
    <property type="entry name" value="Ferrodoxin-fold anticodon-binding domain"/>
    <property type="match status" value="1"/>
</dbReference>
<dbReference type="GO" id="GO:0006432">
    <property type="term" value="P:phenylalanyl-tRNA aminoacylation"/>
    <property type="evidence" value="ECO:0007669"/>
    <property type="project" value="UniProtKB-UniRule"/>
</dbReference>
<evidence type="ECO:0000256" key="11">
    <source>
        <dbReference type="ARBA" id="ARBA00022884"/>
    </source>
</evidence>
<keyword evidence="5 16" id="KW-0820">tRNA-binding</keyword>
<feature type="binding site" evidence="15">
    <location>
        <position position="454"/>
    </location>
    <ligand>
        <name>Mg(2+)</name>
        <dbReference type="ChEBI" id="CHEBI:18420"/>
        <note>shared with alpha subunit</note>
    </ligand>
</feature>
<feature type="domain" description="B5" evidence="19">
    <location>
        <begin position="400"/>
        <end position="511"/>
    </location>
</feature>
<dbReference type="InterPro" id="IPR004532">
    <property type="entry name" value="Phe-tRNA-ligase_IIc_bsu_bact"/>
</dbReference>
<evidence type="ECO:0000256" key="4">
    <source>
        <dbReference type="ARBA" id="ARBA00022490"/>
    </source>
</evidence>
<evidence type="ECO:0000313" key="21">
    <source>
        <dbReference type="Proteomes" id="UP001138709"/>
    </source>
</evidence>
<keyword evidence="8 15" id="KW-0547">Nucleotide-binding</keyword>
<dbReference type="InterPro" id="IPR002547">
    <property type="entry name" value="tRNA-bd_dom"/>
</dbReference>
<dbReference type="InterPro" id="IPR033714">
    <property type="entry name" value="tRNA_bind_bactPheRS"/>
</dbReference>
<dbReference type="Gene3D" id="2.40.50.140">
    <property type="entry name" value="Nucleic acid-binding proteins"/>
    <property type="match status" value="1"/>
</dbReference>
<dbReference type="SUPFAM" id="SSF50249">
    <property type="entry name" value="Nucleic acid-binding proteins"/>
    <property type="match status" value="1"/>
</dbReference>
<evidence type="ECO:0000256" key="6">
    <source>
        <dbReference type="ARBA" id="ARBA00022598"/>
    </source>
</evidence>
<evidence type="ECO:0000256" key="15">
    <source>
        <dbReference type="HAMAP-Rule" id="MF_00283"/>
    </source>
</evidence>
<evidence type="ECO:0000256" key="14">
    <source>
        <dbReference type="ARBA" id="ARBA00049255"/>
    </source>
</evidence>
<evidence type="ECO:0000256" key="9">
    <source>
        <dbReference type="ARBA" id="ARBA00022840"/>
    </source>
</evidence>
<dbReference type="InterPro" id="IPR005147">
    <property type="entry name" value="tRNA_synthase_B5-dom"/>
</dbReference>
<dbReference type="InterPro" id="IPR045864">
    <property type="entry name" value="aa-tRNA-synth_II/BPL/LPL"/>
</dbReference>
<evidence type="ECO:0000256" key="16">
    <source>
        <dbReference type="PROSITE-ProRule" id="PRU00209"/>
    </source>
</evidence>
<organism evidence="20 21">
    <name type="scientific">Neoroseomonas eburnea</name>
    <dbReference type="NCBI Taxonomy" id="1346889"/>
    <lineage>
        <taxon>Bacteria</taxon>
        <taxon>Pseudomonadati</taxon>
        <taxon>Pseudomonadota</taxon>
        <taxon>Alphaproteobacteria</taxon>
        <taxon>Acetobacterales</taxon>
        <taxon>Acetobacteraceae</taxon>
        <taxon>Neoroseomonas</taxon>
    </lineage>
</organism>
<dbReference type="Pfam" id="PF03484">
    <property type="entry name" value="B5"/>
    <property type="match status" value="1"/>
</dbReference>
<evidence type="ECO:0000256" key="10">
    <source>
        <dbReference type="ARBA" id="ARBA00022842"/>
    </source>
</evidence>
<dbReference type="InterPro" id="IPR045060">
    <property type="entry name" value="Phe-tRNA-ligase_IIc_bsu"/>
</dbReference>
<dbReference type="InterPro" id="IPR005146">
    <property type="entry name" value="B3/B4_tRNA-bd"/>
</dbReference>
<dbReference type="Proteomes" id="UP001138709">
    <property type="component" value="Unassembled WGS sequence"/>
</dbReference>
<evidence type="ECO:0000256" key="13">
    <source>
        <dbReference type="ARBA" id="ARBA00023146"/>
    </source>
</evidence>
<dbReference type="SMART" id="SM00896">
    <property type="entry name" value="FDX-ACB"/>
    <property type="match status" value="1"/>
</dbReference>
<name>A0A9X9X6K8_9PROT</name>
<feature type="domain" description="TRNA-binding" evidence="17">
    <location>
        <begin position="39"/>
        <end position="149"/>
    </location>
</feature>
<dbReference type="GO" id="GO:0004826">
    <property type="term" value="F:phenylalanine-tRNA ligase activity"/>
    <property type="evidence" value="ECO:0007669"/>
    <property type="project" value="UniProtKB-UniRule"/>
</dbReference>
<dbReference type="Pfam" id="PF17759">
    <property type="entry name" value="tRNA_synthFbeta"/>
    <property type="match status" value="1"/>
</dbReference>
<keyword evidence="10 15" id="KW-0460">Magnesium</keyword>
<comment type="subunit">
    <text evidence="3 15">Tetramer of two alpha and two beta subunits.</text>
</comment>
<keyword evidence="11 16" id="KW-0694">RNA-binding</keyword>
<dbReference type="PROSITE" id="PS51447">
    <property type="entry name" value="FDX_ACB"/>
    <property type="match status" value="1"/>
</dbReference>
<evidence type="ECO:0000256" key="3">
    <source>
        <dbReference type="ARBA" id="ARBA00011209"/>
    </source>
</evidence>
<dbReference type="PANTHER" id="PTHR10947:SF0">
    <property type="entry name" value="PHENYLALANINE--TRNA LIGASE BETA SUBUNIT"/>
    <property type="match status" value="1"/>
</dbReference>
<comment type="catalytic activity">
    <reaction evidence="14 15">
        <text>tRNA(Phe) + L-phenylalanine + ATP = L-phenylalanyl-tRNA(Phe) + AMP + diphosphate + H(+)</text>
        <dbReference type="Rhea" id="RHEA:19413"/>
        <dbReference type="Rhea" id="RHEA-COMP:9668"/>
        <dbReference type="Rhea" id="RHEA-COMP:9699"/>
        <dbReference type="ChEBI" id="CHEBI:15378"/>
        <dbReference type="ChEBI" id="CHEBI:30616"/>
        <dbReference type="ChEBI" id="CHEBI:33019"/>
        <dbReference type="ChEBI" id="CHEBI:58095"/>
        <dbReference type="ChEBI" id="CHEBI:78442"/>
        <dbReference type="ChEBI" id="CHEBI:78531"/>
        <dbReference type="ChEBI" id="CHEBI:456215"/>
        <dbReference type="EC" id="6.1.1.20"/>
    </reaction>
</comment>
<dbReference type="GO" id="GO:0009328">
    <property type="term" value="C:phenylalanine-tRNA ligase complex"/>
    <property type="evidence" value="ECO:0007669"/>
    <property type="project" value="TreeGrafter"/>
</dbReference>
<dbReference type="InterPro" id="IPR020825">
    <property type="entry name" value="Phe-tRNA_synthase-like_B3/B4"/>
</dbReference>
<reference evidence="20" key="1">
    <citation type="submission" date="2020-01" db="EMBL/GenBank/DDBJ databases">
        <authorList>
            <person name="Rat A."/>
        </authorList>
    </citation>
    <scope>NUCLEOTIDE SEQUENCE</scope>
    <source>
        <strain evidence="20">LMG 31228</strain>
    </source>
</reference>
<proteinExistence type="inferred from homology"/>
<dbReference type="HAMAP" id="MF_00283">
    <property type="entry name" value="Phe_tRNA_synth_beta1"/>
    <property type="match status" value="1"/>
</dbReference>
<dbReference type="Pfam" id="PF03147">
    <property type="entry name" value="FDX-ACB"/>
    <property type="match status" value="1"/>
</dbReference>
<dbReference type="InterPro" id="IPR009061">
    <property type="entry name" value="DNA-bd_dom_put_sf"/>
</dbReference>
<dbReference type="EMBL" id="JAAEDL010000002">
    <property type="protein sequence ID" value="MBR0679344.1"/>
    <property type="molecule type" value="Genomic_DNA"/>
</dbReference>
<dbReference type="SUPFAM" id="SSF55681">
    <property type="entry name" value="Class II aaRS and biotin synthetases"/>
    <property type="match status" value="1"/>
</dbReference>
<dbReference type="InterPro" id="IPR012340">
    <property type="entry name" value="NA-bd_OB-fold"/>
</dbReference>
<comment type="cofactor">
    <cofactor evidence="15">
        <name>Mg(2+)</name>
        <dbReference type="ChEBI" id="CHEBI:18420"/>
    </cofactor>
    <text evidence="15">Binds 2 magnesium ions per tetramer.</text>
</comment>
<dbReference type="Gene3D" id="3.50.40.10">
    <property type="entry name" value="Phenylalanyl-trna Synthetase, Chain B, domain 3"/>
    <property type="match status" value="1"/>
</dbReference>
<dbReference type="SUPFAM" id="SSF54991">
    <property type="entry name" value="Anticodon-binding domain of PheRS"/>
    <property type="match status" value="1"/>
</dbReference>
<keyword evidence="21" id="KW-1185">Reference proteome</keyword>
<dbReference type="SMART" id="SM00873">
    <property type="entry name" value="B3_4"/>
    <property type="match status" value="1"/>
</dbReference>
<keyword evidence="7 15" id="KW-0479">Metal-binding</keyword>
<dbReference type="SUPFAM" id="SSF46955">
    <property type="entry name" value="Putative DNA-binding domain"/>
    <property type="match status" value="1"/>
</dbReference>
<dbReference type="PROSITE" id="PS51483">
    <property type="entry name" value="B5"/>
    <property type="match status" value="1"/>
</dbReference>
<dbReference type="NCBIfam" id="TIGR00472">
    <property type="entry name" value="pheT_bact"/>
    <property type="match status" value="1"/>
</dbReference>
<gene>
    <name evidence="15" type="primary">pheT</name>
    <name evidence="20" type="ORF">GXW74_02505</name>
</gene>
<feature type="binding site" evidence="15">
    <location>
        <position position="495"/>
    </location>
    <ligand>
        <name>Mg(2+)</name>
        <dbReference type="ChEBI" id="CHEBI:18420"/>
        <note>shared with alpha subunit</note>
    </ligand>
</feature>
<evidence type="ECO:0000256" key="12">
    <source>
        <dbReference type="ARBA" id="ARBA00022917"/>
    </source>
</evidence>
<protein>
    <recommendedName>
        <fullName evidence="15">Phenylalanine--tRNA ligase beta subunit</fullName>
        <ecNumber evidence="15">6.1.1.20</ecNumber>
    </recommendedName>
    <alternativeName>
        <fullName evidence="15">Phenylalanyl-tRNA synthetase beta subunit</fullName>
        <shortName evidence="15">PheRS</shortName>
    </alternativeName>
</protein>
<accession>A0A9X9X6K8</accession>
<reference evidence="20" key="2">
    <citation type="journal article" date="2021" name="Syst. Appl. Microbiol.">
        <title>Roseomonas hellenica sp. nov., isolated from roots of wild-growing Alkanna tinctoria.</title>
        <authorList>
            <person name="Rat A."/>
            <person name="Naranjo H.D."/>
            <person name="Lebbe L."/>
            <person name="Cnockaert M."/>
            <person name="Krigas N."/>
            <person name="Grigoriadou K."/>
            <person name="Maloupa E."/>
            <person name="Willems A."/>
        </authorList>
    </citation>
    <scope>NUCLEOTIDE SEQUENCE</scope>
    <source>
        <strain evidence="20">LMG 31228</strain>
    </source>
</reference>
<evidence type="ECO:0000256" key="2">
    <source>
        <dbReference type="ARBA" id="ARBA00008653"/>
    </source>
</evidence>